<evidence type="ECO:0000256" key="6">
    <source>
        <dbReference type="ARBA" id="ARBA00023180"/>
    </source>
</evidence>
<keyword evidence="5 9" id="KW-0732">Signal</keyword>
<feature type="region of interest" description="Disordered" evidence="8">
    <location>
        <begin position="38"/>
        <end position="79"/>
    </location>
</feature>
<dbReference type="InterPro" id="IPR005795">
    <property type="entry name" value="LolPI"/>
</dbReference>
<accession>A0A2T8KNT0</accession>
<dbReference type="PRINTS" id="PR00829">
    <property type="entry name" value="LOLP1ALLERGN"/>
</dbReference>
<evidence type="ECO:0000256" key="5">
    <source>
        <dbReference type="ARBA" id="ARBA00022729"/>
    </source>
</evidence>
<dbReference type="PANTHER" id="PTHR31692">
    <property type="entry name" value="EXPANSIN-B3"/>
    <property type="match status" value="1"/>
</dbReference>
<evidence type="ECO:0000259" key="10">
    <source>
        <dbReference type="PROSITE" id="PS50842"/>
    </source>
</evidence>
<dbReference type="SUPFAM" id="SSF50685">
    <property type="entry name" value="Barwin-like endoglucanases"/>
    <property type="match status" value="1"/>
</dbReference>
<dbReference type="Gramene" id="PVH63826">
    <property type="protein sequence ID" value="PVH63826"/>
    <property type="gene ID" value="PAHAL_2G116000"/>
</dbReference>
<keyword evidence="4" id="KW-0964">Secreted</keyword>
<protein>
    <recommendedName>
        <fullName evidence="13">Expansin-like EG45 domain-containing protein</fullName>
    </recommendedName>
</protein>
<dbReference type="Gene3D" id="2.40.40.10">
    <property type="entry name" value="RlpA-like domain"/>
    <property type="match status" value="1"/>
</dbReference>
<dbReference type="InterPro" id="IPR007112">
    <property type="entry name" value="Expansin/allergen_DPBB_dom"/>
</dbReference>
<dbReference type="AlphaFoldDB" id="A0A2T8KNT0"/>
<feature type="chain" id="PRO_5015457806" description="Expansin-like EG45 domain-containing protein" evidence="9">
    <location>
        <begin position="27"/>
        <end position="297"/>
    </location>
</feature>
<proteinExistence type="inferred from homology"/>
<feature type="domain" description="Expansin-like CBD" evidence="11">
    <location>
        <begin position="228"/>
        <end position="292"/>
    </location>
</feature>
<evidence type="ECO:0000256" key="1">
    <source>
        <dbReference type="ARBA" id="ARBA00004191"/>
    </source>
</evidence>
<dbReference type="PRINTS" id="PR01225">
    <property type="entry name" value="EXPANSNFAMLY"/>
</dbReference>
<dbReference type="SUPFAM" id="SSF49590">
    <property type="entry name" value="PHL pollen allergen"/>
    <property type="match status" value="1"/>
</dbReference>
<dbReference type="Proteomes" id="UP000243499">
    <property type="component" value="Chromosome 2"/>
</dbReference>
<dbReference type="InterPro" id="IPR009009">
    <property type="entry name" value="RlpA-like_DPBB"/>
</dbReference>
<evidence type="ECO:0000313" key="12">
    <source>
        <dbReference type="EMBL" id="PVH63826.1"/>
    </source>
</evidence>
<dbReference type="InterPro" id="IPR036908">
    <property type="entry name" value="RlpA-like_sf"/>
</dbReference>
<dbReference type="PROSITE" id="PS50843">
    <property type="entry name" value="EXPANSIN_CBD"/>
    <property type="match status" value="1"/>
</dbReference>
<feature type="domain" description="Expansin-like EG45" evidence="10">
    <location>
        <begin position="102"/>
        <end position="211"/>
    </location>
</feature>
<evidence type="ECO:0000256" key="4">
    <source>
        <dbReference type="ARBA" id="ARBA00022525"/>
    </source>
</evidence>
<sequence length="297" mass="31025">MAKPSYTLLLGAMVVVLSLLLSPIACFRKLTKPTPTPPTNYNFKLAASSQPKSISHERPQPTTVPKPRSNHAASPSPPAAAAGCGGAGATYYGAPNGDGSEGGACGYGTAVGKRPFSSMIAAGSTPLYRGGQGCGACYEVKCASNAACSGQPVTVVITDDPPAGCSPAAHFDMSGAAMGAMTRRGMADRLRAGGVLRVQYMRVMPCRYPGMSVAFRVDQGANPFYFDVLVEFEGGDGDLKPMAHNWGATWRLNNGRKLRAPFGLRLTSGSGRILVVNDAIPAAWKAGKTYRSQVNYP</sequence>
<feature type="signal peptide" evidence="9">
    <location>
        <begin position="1"/>
        <end position="26"/>
    </location>
</feature>
<evidence type="ECO:0000256" key="8">
    <source>
        <dbReference type="SAM" id="MobiDB-lite"/>
    </source>
</evidence>
<reference evidence="12" key="1">
    <citation type="submission" date="2018-04" db="EMBL/GenBank/DDBJ databases">
        <title>WGS assembly of Panicum hallii.</title>
        <authorList>
            <person name="Lovell J."/>
            <person name="Jenkins J."/>
            <person name="Lowry D."/>
            <person name="Mamidi S."/>
            <person name="Sreedasyam A."/>
            <person name="Weng X."/>
            <person name="Barry K."/>
            <person name="Bonette J."/>
            <person name="Campitelli B."/>
            <person name="Daum C."/>
            <person name="Gordon S."/>
            <person name="Gould B."/>
            <person name="Lipzen A."/>
            <person name="Macqueen A."/>
            <person name="Palacio-Mejia J."/>
            <person name="Plott C."/>
            <person name="Shakirov E."/>
            <person name="Shu S."/>
            <person name="Yoshinaga Y."/>
            <person name="Zane M."/>
            <person name="Rokhsar D."/>
            <person name="Grimwood J."/>
            <person name="Schmutz J."/>
            <person name="Juenger T."/>
        </authorList>
    </citation>
    <scope>NUCLEOTIDE SEQUENCE [LARGE SCALE GENOMIC DNA]</scope>
    <source>
        <strain evidence="12">FIL2</strain>
    </source>
</reference>
<dbReference type="GO" id="GO:0005576">
    <property type="term" value="C:extracellular region"/>
    <property type="evidence" value="ECO:0007669"/>
    <property type="project" value="InterPro"/>
</dbReference>
<evidence type="ECO:0000256" key="9">
    <source>
        <dbReference type="SAM" id="SignalP"/>
    </source>
</evidence>
<dbReference type="Gene3D" id="2.60.40.760">
    <property type="entry name" value="Expansin, cellulose-binding-like domain"/>
    <property type="match status" value="1"/>
</dbReference>
<evidence type="ECO:0000259" key="11">
    <source>
        <dbReference type="PROSITE" id="PS50843"/>
    </source>
</evidence>
<comment type="similarity">
    <text evidence="2">Belongs to the expansin family. Expansin B subfamily.</text>
</comment>
<dbReference type="EMBL" id="CM008047">
    <property type="protein sequence ID" value="PVH63826.1"/>
    <property type="molecule type" value="Genomic_DNA"/>
</dbReference>
<evidence type="ECO:0000256" key="2">
    <source>
        <dbReference type="ARBA" id="ARBA00005650"/>
    </source>
</evidence>
<comment type="subcellular location">
    <subcellularLocation>
        <location evidence="1">Secreted</location>
        <location evidence="1">Cell wall</location>
    </subcellularLocation>
</comment>
<evidence type="ECO:0000256" key="7">
    <source>
        <dbReference type="ARBA" id="ARBA00023316"/>
    </source>
</evidence>
<dbReference type="CDD" id="cd22275">
    <property type="entry name" value="DPBB_EXPB_N"/>
    <property type="match status" value="1"/>
</dbReference>
<dbReference type="InterPro" id="IPR036749">
    <property type="entry name" value="Expansin_CBD_sf"/>
</dbReference>
<name>A0A2T8KNT0_9POAL</name>
<keyword evidence="6" id="KW-0325">Glycoprotein</keyword>
<dbReference type="Pfam" id="PF03330">
    <property type="entry name" value="DPBB_1"/>
    <property type="match status" value="1"/>
</dbReference>
<dbReference type="PROSITE" id="PS50842">
    <property type="entry name" value="EXPANSIN_EG45"/>
    <property type="match status" value="1"/>
</dbReference>
<dbReference type="InterPro" id="IPR007117">
    <property type="entry name" value="Expansin_CBD"/>
</dbReference>
<dbReference type="Pfam" id="PF01357">
    <property type="entry name" value="Expansin_C"/>
    <property type="match status" value="1"/>
</dbReference>
<organism evidence="12">
    <name type="scientific">Panicum hallii</name>
    <dbReference type="NCBI Taxonomy" id="206008"/>
    <lineage>
        <taxon>Eukaryota</taxon>
        <taxon>Viridiplantae</taxon>
        <taxon>Streptophyta</taxon>
        <taxon>Embryophyta</taxon>
        <taxon>Tracheophyta</taxon>
        <taxon>Spermatophyta</taxon>
        <taxon>Magnoliopsida</taxon>
        <taxon>Liliopsida</taxon>
        <taxon>Poales</taxon>
        <taxon>Poaceae</taxon>
        <taxon>PACMAD clade</taxon>
        <taxon>Panicoideae</taxon>
        <taxon>Panicodae</taxon>
        <taxon>Paniceae</taxon>
        <taxon>Panicinae</taxon>
        <taxon>Panicum</taxon>
        <taxon>Panicum sect. Panicum</taxon>
    </lineage>
</organism>
<dbReference type="PANTHER" id="PTHR31692:SF114">
    <property type="entry name" value="BETA EXPANSIN4"/>
    <property type="match status" value="1"/>
</dbReference>
<gene>
    <name evidence="12" type="ORF">PAHAL_2G116000</name>
</gene>
<dbReference type="InterPro" id="IPR007118">
    <property type="entry name" value="Expan_Lol_pI"/>
</dbReference>
<keyword evidence="7" id="KW-0961">Cell wall biogenesis/degradation</keyword>
<dbReference type="SMART" id="SM00837">
    <property type="entry name" value="DPBB_1"/>
    <property type="match status" value="1"/>
</dbReference>
<dbReference type="GO" id="GO:0071555">
    <property type="term" value="P:cell wall organization"/>
    <property type="evidence" value="ECO:0007669"/>
    <property type="project" value="UniProtKB-KW"/>
</dbReference>
<evidence type="ECO:0000256" key="3">
    <source>
        <dbReference type="ARBA" id="ARBA00022512"/>
    </source>
</evidence>
<keyword evidence="3" id="KW-0134">Cell wall</keyword>
<evidence type="ECO:0008006" key="13">
    <source>
        <dbReference type="Google" id="ProtNLM"/>
    </source>
</evidence>